<feature type="region of interest" description="Disordered" evidence="1">
    <location>
        <begin position="39"/>
        <end position="109"/>
    </location>
</feature>
<dbReference type="EMBL" id="JMSN01000030">
    <property type="protein sequence ID" value="KDN47312.1"/>
    <property type="molecule type" value="Genomic_DNA"/>
</dbReference>
<gene>
    <name evidence="2" type="ORF">K437DRAFT_273670</name>
</gene>
<feature type="compositionally biased region" description="Polar residues" evidence="1">
    <location>
        <begin position="86"/>
        <end position="100"/>
    </location>
</feature>
<dbReference type="RefSeq" id="XP_013243801.1">
    <property type="nucleotide sequence ID" value="XM_013388347.1"/>
</dbReference>
<dbReference type="InParanoid" id="A0A066W015"/>
<organism evidence="2 3">
    <name type="scientific">Tilletiaria anomala (strain ATCC 24038 / CBS 436.72 / UBC 951)</name>
    <dbReference type="NCBI Taxonomy" id="1037660"/>
    <lineage>
        <taxon>Eukaryota</taxon>
        <taxon>Fungi</taxon>
        <taxon>Dikarya</taxon>
        <taxon>Basidiomycota</taxon>
        <taxon>Ustilaginomycotina</taxon>
        <taxon>Exobasidiomycetes</taxon>
        <taxon>Georgefischeriales</taxon>
        <taxon>Tilletiariaceae</taxon>
        <taxon>Tilletiaria</taxon>
    </lineage>
</organism>
<evidence type="ECO:0000313" key="3">
    <source>
        <dbReference type="Proteomes" id="UP000027361"/>
    </source>
</evidence>
<evidence type="ECO:0000256" key="1">
    <source>
        <dbReference type="SAM" id="MobiDB-lite"/>
    </source>
</evidence>
<dbReference type="HOGENOM" id="CLU_2185759_0_0_1"/>
<proteinExistence type="predicted"/>
<sequence length="109" mass="11757">MFIYEEVPSKATWSFGTATLLSSTAHLASKTFSAVTARRAKSCLKGAPEKQGNEKGHASIKLPANSRRSSYARSDQESRVRPGIASRQQSIAASRVSSKALSRRNSETA</sequence>
<feature type="compositionally biased region" description="Basic and acidic residues" evidence="1">
    <location>
        <begin position="47"/>
        <end position="57"/>
    </location>
</feature>
<comment type="caution">
    <text evidence="2">The sequence shown here is derived from an EMBL/GenBank/DDBJ whole genome shotgun (WGS) entry which is preliminary data.</text>
</comment>
<evidence type="ECO:0000313" key="2">
    <source>
        <dbReference type="EMBL" id="KDN47312.1"/>
    </source>
</evidence>
<keyword evidence="3" id="KW-1185">Reference proteome</keyword>
<name>A0A066W015_TILAU</name>
<dbReference type="Proteomes" id="UP000027361">
    <property type="component" value="Unassembled WGS sequence"/>
</dbReference>
<dbReference type="GeneID" id="25266470"/>
<protein>
    <submittedName>
        <fullName evidence="2">Uncharacterized protein</fullName>
    </submittedName>
</protein>
<dbReference type="AlphaFoldDB" id="A0A066W015"/>
<reference evidence="2 3" key="1">
    <citation type="submission" date="2014-05" db="EMBL/GenBank/DDBJ databases">
        <title>Draft genome sequence of a rare smut relative, Tilletiaria anomala UBC 951.</title>
        <authorList>
            <consortium name="DOE Joint Genome Institute"/>
            <person name="Toome M."/>
            <person name="Kuo A."/>
            <person name="Henrissat B."/>
            <person name="Lipzen A."/>
            <person name="Tritt A."/>
            <person name="Yoshinaga Y."/>
            <person name="Zane M."/>
            <person name="Barry K."/>
            <person name="Grigoriev I.V."/>
            <person name="Spatafora J.W."/>
            <person name="Aimea M.C."/>
        </authorList>
    </citation>
    <scope>NUCLEOTIDE SEQUENCE [LARGE SCALE GENOMIC DNA]</scope>
    <source>
        <strain evidence="2 3">UBC 951</strain>
    </source>
</reference>
<accession>A0A066W015</accession>